<feature type="active site" description="Proton donor" evidence="6">
    <location>
        <position position="549"/>
    </location>
</feature>
<comment type="caution">
    <text evidence="10">The sequence shown here is derived from an EMBL/GenBank/DDBJ whole genome shotgun (WGS) entry which is preliminary data.</text>
</comment>
<reference evidence="10 11" key="1">
    <citation type="submission" date="2017-10" db="EMBL/GenBank/DDBJ databases">
        <title>Resolving the taxonomy of Roseburia spp., Eubacterium rectale and Agathobacter spp. through phylogenomic analysis.</title>
        <authorList>
            <person name="Sheridan P.O."/>
            <person name="Walker A.W."/>
            <person name="Duncan S.H."/>
            <person name="Scott K.P."/>
            <person name="Toole P.W.O."/>
            <person name="Luis P."/>
            <person name="Flint H.J."/>
        </authorList>
    </citation>
    <scope>NUCLEOTIDE SEQUENCE [LARGE SCALE GENOMIC DNA]</scope>
    <source>
        <strain evidence="10 11">JK623</strain>
    </source>
</reference>
<dbReference type="InterPro" id="IPR002252">
    <property type="entry name" value="Glyco_hydro_36"/>
</dbReference>
<reference evidence="10 11" key="2">
    <citation type="submission" date="2017-10" db="EMBL/GenBank/DDBJ databases">
        <authorList>
            <person name="Banno H."/>
            <person name="Chua N.-H."/>
        </authorList>
    </citation>
    <scope>NUCLEOTIDE SEQUENCE [LARGE SCALE GENOMIC DNA]</scope>
    <source>
        <strain evidence="10 11">JK623</strain>
    </source>
</reference>
<evidence type="ECO:0000256" key="4">
    <source>
        <dbReference type="ARBA" id="ARBA00023295"/>
    </source>
</evidence>
<dbReference type="CDD" id="cd14791">
    <property type="entry name" value="GH36"/>
    <property type="match status" value="1"/>
</dbReference>
<evidence type="ECO:0000259" key="9">
    <source>
        <dbReference type="Pfam" id="PF16875"/>
    </source>
</evidence>
<dbReference type="GO" id="GO:0016052">
    <property type="term" value="P:carbohydrate catabolic process"/>
    <property type="evidence" value="ECO:0007669"/>
    <property type="project" value="InterPro"/>
</dbReference>
<evidence type="ECO:0000259" key="8">
    <source>
        <dbReference type="Pfam" id="PF16874"/>
    </source>
</evidence>
<dbReference type="EMBL" id="PDYG01000027">
    <property type="protein sequence ID" value="PHU37842.1"/>
    <property type="molecule type" value="Genomic_DNA"/>
</dbReference>
<feature type="binding site" evidence="7">
    <location>
        <position position="549"/>
    </location>
    <ligand>
        <name>substrate</name>
    </ligand>
</feature>
<dbReference type="InterPro" id="IPR013780">
    <property type="entry name" value="Glyco_hydro_b"/>
</dbReference>
<dbReference type="InterPro" id="IPR017853">
    <property type="entry name" value="GH"/>
</dbReference>
<dbReference type="PANTHER" id="PTHR43053:SF3">
    <property type="entry name" value="ALPHA-GALACTOSIDASE C-RELATED"/>
    <property type="match status" value="1"/>
</dbReference>
<keyword evidence="11" id="KW-1185">Reference proteome</keyword>
<keyword evidence="3 5" id="KW-0378">Hydrolase</keyword>
<comment type="similarity">
    <text evidence="5">Belongs to the glycosyl hydrolase.</text>
</comment>
<dbReference type="Pfam" id="PF02065">
    <property type="entry name" value="Melibiase"/>
    <property type="match status" value="1"/>
</dbReference>
<feature type="domain" description="Glycosyl hydrolase family 36 N-terminal" evidence="9">
    <location>
        <begin position="26"/>
        <end position="283"/>
    </location>
</feature>
<organism evidence="10 11">
    <name type="scientific">Agathobacter ruminis</name>
    <dbReference type="NCBI Taxonomy" id="1712665"/>
    <lineage>
        <taxon>Bacteria</taxon>
        <taxon>Bacillati</taxon>
        <taxon>Bacillota</taxon>
        <taxon>Clostridia</taxon>
        <taxon>Lachnospirales</taxon>
        <taxon>Lachnospiraceae</taxon>
        <taxon>Agathobacter</taxon>
    </lineage>
</organism>
<name>A0A2G3E3H9_9FIRM</name>
<feature type="binding site" evidence="7">
    <location>
        <begin position="477"/>
        <end position="481"/>
    </location>
    <ligand>
        <name>substrate</name>
    </ligand>
</feature>
<evidence type="ECO:0000313" key="10">
    <source>
        <dbReference type="EMBL" id="PHU37842.1"/>
    </source>
</evidence>
<keyword evidence="4 5" id="KW-0326">Glycosidase</keyword>
<dbReference type="Pfam" id="PF16875">
    <property type="entry name" value="Glyco_hydro_36N"/>
    <property type="match status" value="1"/>
</dbReference>
<dbReference type="PIRSF" id="PIRSF005536">
    <property type="entry name" value="Agal"/>
    <property type="match status" value="1"/>
</dbReference>
<evidence type="ECO:0000256" key="5">
    <source>
        <dbReference type="PIRNR" id="PIRNR005536"/>
    </source>
</evidence>
<feature type="domain" description="Glycosyl hydrolase family 36 C-terminal" evidence="8">
    <location>
        <begin position="648"/>
        <end position="775"/>
    </location>
</feature>
<dbReference type="Gene3D" id="2.70.98.60">
    <property type="entry name" value="alpha-galactosidase from lactobacil brevis"/>
    <property type="match status" value="1"/>
</dbReference>
<dbReference type="SUPFAM" id="SSF51445">
    <property type="entry name" value="(Trans)glycosidases"/>
    <property type="match status" value="1"/>
</dbReference>
<evidence type="ECO:0000256" key="1">
    <source>
        <dbReference type="ARBA" id="ARBA00001255"/>
    </source>
</evidence>
<proteinExistence type="inferred from homology"/>
<evidence type="ECO:0000256" key="3">
    <source>
        <dbReference type="ARBA" id="ARBA00022801"/>
    </source>
</evidence>
<feature type="active site" description="Nucleophile" evidence="6">
    <location>
        <position position="479"/>
    </location>
</feature>
<feature type="binding site" evidence="7">
    <location>
        <begin position="367"/>
        <end position="368"/>
    </location>
    <ligand>
        <name>substrate</name>
    </ligand>
</feature>
<dbReference type="AlphaFoldDB" id="A0A2G3E3H9"/>
<dbReference type="InterPro" id="IPR013785">
    <property type="entry name" value="Aldolase_TIM"/>
</dbReference>
<dbReference type="PANTHER" id="PTHR43053">
    <property type="entry name" value="GLYCOSIDASE FAMILY 31"/>
    <property type="match status" value="1"/>
</dbReference>
<dbReference type="InterPro" id="IPR038417">
    <property type="entry name" value="Alpga-gal_N_sf"/>
</dbReference>
<feature type="binding site" evidence="7">
    <location>
        <position position="527"/>
    </location>
    <ligand>
        <name>substrate</name>
    </ligand>
</feature>
<dbReference type="RefSeq" id="WP_099385963.1">
    <property type="nucleotide sequence ID" value="NZ_JANSWH010000045.1"/>
</dbReference>
<feature type="binding site" evidence="7">
    <location>
        <position position="200"/>
    </location>
    <ligand>
        <name>substrate</name>
    </ligand>
</feature>
<dbReference type="InterPro" id="IPR050985">
    <property type="entry name" value="Alpha-glycosidase_related"/>
</dbReference>
<feature type="binding site" evidence="7">
    <location>
        <position position="444"/>
    </location>
    <ligand>
        <name>substrate</name>
    </ligand>
</feature>
<dbReference type="FunFam" id="3.20.20.70:FF:000118">
    <property type="entry name" value="Alpha-galactosidase"/>
    <property type="match status" value="1"/>
</dbReference>
<dbReference type="PROSITE" id="PS00512">
    <property type="entry name" value="ALPHA_GALACTOSIDASE"/>
    <property type="match status" value="1"/>
</dbReference>
<dbReference type="InterPro" id="IPR000111">
    <property type="entry name" value="Glyco_hydro_27/36_CS"/>
</dbReference>
<dbReference type="Proteomes" id="UP000224563">
    <property type="component" value="Unassembled WGS sequence"/>
</dbReference>
<dbReference type="GO" id="GO:0004557">
    <property type="term" value="F:alpha-galactosidase activity"/>
    <property type="evidence" value="ECO:0007669"/>
    <property type="project" value="UniProtKB-UniRule"/>
</dbReference>
<evidence type="ECO:0000313" key="11">
    <source>
        <dbReference type="Proteomes" id="UP000224563"/>
    </source>
</evidence>
<dbReference type="Gene3D" id="2.60.40.1180">
    <property type="entry name" value="Golgi alpha-mannosidase II"/>
    <property type="match status" value="1"/>
</dbReference>
<gene>
    <name evidence="10" type="ORF">CSX02_05705</name>
</gene>
<accession>A0A2G3E3H9</accession>
<dbReference type="Pfam" id="PF16874">
    <property type="entry name" value="Glyco_hydro_36C"/>
    <property type="match status" value="1"/>
</dbReference>
<dbReference type="Gene3D" id="3.20.20.70">
    <property type="entry name" value="Aldolase class I"/>
    <property type="match status" value="1"/>
</dbReference>
<protein>
    <recommendedName>
        <fullName evidence="2 5">Alpha-galactosidase</fullName>
        <ecNumber evidence="2 5">3.2.1.22</ecNumber>
    </recommendedName>
</protein>
<comment type="catalytic activity">
    <reaction evidence="1 5">
        <text>Hydrolysis of terminal, non-reducing alpha-D-galactose residues in alpha-D-galactosides, including galactose oligosaccharides, galactomannans and galactolipids.</text>
        <dbReference type="EC" id="3.2.1.22"/>
    </reaction>
</comment>
<sequence length="782" mass="89719">MIYEYDHTFVLETANTSYIFAVLPSGHLEHLYYGKRIHVDCREDVFSLMEKRKFSPGNTIVYDNQNPGFTLEDFRLEMSSEGKGDLREPLIEMTHQDGSRTCDFLYDYHEILDEKAVLNTLPSSYDESNRTKTLKVHLKDADYEQELILCYSVFEETDVIVKSTIVMNRSQEEVRLNRLLSNQIDFESNDYVFTTFHGAWAREMKKYRVRTDAGTISCSSYTGTSSNRANPFVMLSKENTDEDYGPCYGFNLIYSGNHYEVCDVNSFHKLRFLNGINPRGFGFVIKPGDSFESPEAVMTFSDSGFNGLSQNMHSFVRNHVVRGKWKNRIRPILLNSWEASYFKFNEAKLMKLAKAGKDVGIELFVMDDGWFGNRDNDTCSLGDWEVNTKKLPNGVAGLAKKINDLGMDFGIWVEPEMVNVDSDLYRAHPDWTISIPGKPHSEGRTQRILDLCNPDVVEYIISAMEKVFSSANISYVKWDMNRIFSDYYSAYLDADRQTEVAHRYVMGLYRIMRTLTDKFPEILFEGCSAGGNRFDLGILSYFPQIWASDDTDAVYRVNGQTGYSYGYPMNTIGSHVSACPNHQTLRMTPLTTRFGVAAFGMLGYECNLCDASADDLKEIKEQIEIYKEWRDVLQLGKFYRGRCNQIHEWTCVSEDQSKAVGLLMKELIEPNMQFEQYAPKGLKPDVKYTFNNRPLRYNIKGFGDLINTAAPIHVKPDSLLHHVVAKFVTMPGETESYEAYGDTLMQGVKLHAAYAGTGYDEDTRYFSDFSSRIFFMKEKDIQ</sequence>
<dbReference type="PRINTS" id="PR00743">
    <property type="entry name" value="GLHYDRLASE36"/>
</dbReference>
<dbReference type="InterPro" id="IPR031704">
    <property type="entry name" value="Glyco_hydro_36_N"/>
</dbReference>
<evidence type="ECO:0000256" key="2">
    <source>
        <dbReference type="ARBA" id="ARBA00012755"/>
    </source>
</evidence>
<dbReference type="InterPro" id="IPR031705">
    <property type="entry name" value="Glyco_hydro_36_C"/>
</dbReference>
<evidence type="ECO:0000256" key="7">
    <source>
        <dbReference type="PIRSR" id="PIRSR005536-2"/>
    </source>
</evidence>
<evidence type="ECO:0000256" key="6">
    <source>
        <dbReference type="PIRSR" id="PIRSR005536-1"/>
    </source>
</evidence>
<dbReference type="EC" id="3.2.1.22" evidence="2 5"/>